<evidence type="ECO:0000256" key="2">
    <source>
        <dbReference type="ARBA" id="ARBA00023043"/>
    </source>
</evidence>
<accession>L8GP86</accession>
<dbReference type="AlphaFoldDB" id="L8GP86"/>
<dbReference type="GO" id="GO:0004842">
    <property type="term" value="F:ubiquitin-protein transferase activity"/>
    <property type="evidence" value="ECO:0007669"/>
    <property type="project" value="TreeGrafter"/>
</dbReference>
<dbReference type="GO" id="GO:0085020">
    <property type="term" value="P:protein K6-linked ubiquitination"/>
    <property type="evidence" value="ECO:0007669"/>
    <property type="project" value="TreeGrafter"/>
</dbReference>
<dbReference type="InterPro" id="IPR002110">
    <property type="entry name" value="Ankyrin_rpt"/>
</dbReference>
<evidence type="ECO:0000256" key="1">
    <source>
        <dbReference type="ARBA" id="ARBA00022737"/>
    </source>
</evidence>
<evidence type="ECO:0000313" key="5">
    <source>
        <dbReference type="Proteomes" id="UP000011083"/>
    </source>
</evidence>
<dbReference type="Gene3D" id="1.25.40.20">
    <property type="entry name" value="Ankyrin repeat-containing domain"/>
    <property type="match status" value="1"/>
</dbReference>
<dbReference type="Proteomes" id="UP000011083">
    <property type="component" value="Unassembled WGS sequence"/>
</dbReference>
<name>L8GP86_ACACF</name>
<dbReference type="PANTHER" id="PTHR24171">
    <property type="entry name" value="ANKYRIN REPEAT DOMAIN-CONTAINING PROTEIN 39-RELATED"/>
    <property type="match status" value="1"/>
</dbReference>
<evidence type="ECO:0000256" key="3">
    <source>
        <dbReference type="PROSITE-ProRule" id="PRU00023"/>
    </source>
</evidence>
<evidence type="ECO:0000313" key="4">
    <source>
        <dbReference type="EMBL" id="ELR14795.1"/>
    </source>
</evidence>
<proteinExistence type="predicted"/>
<keyword evidence="5" id="KW-1185">Reference proteome</keyword>
<dbReference type="PROSITE" id="PS50088">
    <property type="entry name" value="ANK_REPEAT"/>
    <property type="match status" value="2"/>
</dbReference>
<sequence length="126" mass="13236">MSEKSGFIWAVRTGDVKGVQDGLSKGENVNQVDETVNRRTPLHHAADFGHAEVLQMLIAKGADVNAQDAFGITPLLAAVYEGHTEAVQVLVKAKADVNAKGPDGMSALEAAEKDEVKAILKSAGAK</sequence>
<dbReference type="GeneID" id="14915309"/>
<dbReference type="EMBL" id="KB008044">
    <property type="protein sequence ID" value="ELR14795.1"/>
    <property type="molecule type" value="Genomic_DNA"/>
</dbReference>
<dbReference type="SMART" id="SM00248">
    <property type="entry name" value="ANK"/>
    <property type="match status" value="3"/>
</dbReference>
<keyword evidence="1" id="KW-0677">Repeat</keyword>
<dbReference type="PRINTS" id="PR01415">
    <property type="entry name" value="ANKYRIN"/>
</dbReference>
<dbReference type="PROSITE" id="PS50297">
    <property type="entry name" value="ANK_REP_REGION"/>
    <property type="match status" value="2"/>
</dbReference>
<dbReference type="RefSeq" id="XP_004336808.1">
    <property type="nucleotide sequence ID" value="XM_004336760.1"/>
</dbReference>
<dbReference type="STRING" id="1257118.L8GP86"/>
<dbReference type="PANTHER" id="PTHR24171:SF8">
    <property type="entry name" value="BRCA1-ASSOCIATED RING DOMAIN PROTEIN 1"/>
    <property type="match status" value="1"/>
</dbReference>
<dbReference type="InterPro" id="IPR036770">
    <property type="entry name" value="Ankyrin_rpt-contain_sf"/>
</dbReference>
<dbReference type="OMA" id="TALIDCT"/>
<dbReference type="SUPFAM" id="SSF48403">
    <property type="entry name" value="Ankyrin repeat"/>
    <property type="match status" value="1"/>
</dbReference>
<dbReference type="Pfam" id="PF12796">
    <property type="entry name" value="Ank_2"/>
    <property type="match status" value="1"/>
</dbReference>
<dbReference type="VEuPathDB" id="AmoebaDB:ACA1_391670"/>
<reference evidence="4 5" key="1">
    <citation type="journal article" date="2013" name="Genome Biol.">
        <title>Genome of Acanthamoeba castellanii highlights extensive lateral gene transfer and early evolution of tyrosine kinase signaling.</title>
        <authorList>
            <person name="Clarke M."/>
            <person name="Lohan A.J."/>
            <person name="Liu B."/>
            <person name="Lagkouvardos I."/>
            <person name="Roy S."/>
            <person name="Zafar N."/>
            <person name="Bertelli C."/>
            <person name="Schilde C."/>
            <person name="Kianianmomeni A."/>
            <person name="Burglin T.R."/>
            <person name="Frech C."/>
            <person name="Turcotte B."/>
            <person name="Kopec K.O."/>
            <person name="Synnott J.M."/>
            <person name="Choo C."/>
            <person name="Paponov I."/>
            <person name="Finkler A."/>
            <person name="Soon Heng Tan C."/>
            <person name="Hutchins A.P."/>
            <person name="Weinmeier T."/>
            <person name="Rattei T."/>
            <person name="Chu J.S."/>
            <person name="Gimenez G."/>
            <person name="Irimia M."/>
            <person name="Rigden D.J."/>
            <person name="Fitzpatrick D.A."/>
            <person name="Lorenzo-Morales J."/>
            <person name="Bateman A."/>
            <person name="Chiu C.H."/>
            <person name="Tang P."/>
            <person name="Hegemann P."/>
            <person name="Fromm H."/>
            <person name="Raoult D."/>
            <person name="Greub G."/>
            <person name="Miranda-Saavedra D."/>
            <person name="Chen N."/>
            <person name="Nash P."/>
            <person name="Ginger M.L."/>
            <person name="Horn M."/>
            <person name="Schaap P."/>
            <person name="Caler L."/>
            <person name="Loftus B."/>
        </authorList>
    </citation>
    <scope>NUCLEOTIDE SEQUENCE [LARGE SCALE GENOMIC DNA]</scope>
    <source>
        <strain evidence="4 5">Neff</strain>
    </source>
</reference>
<dbReference type="KEGG" id="acan:ACA1_391670"/>
<protein>
    <submittedName>
        <fullName evidence="4">Ankyrin repeatcontaining protein</fullName>
    </submittedName>
</protein>
<feature type="repeat" description="ANK" evidence="3">
    <location>
        <begin position="37"/>
        <end position="69"/>
    </location>
</feature>
<dbReference type="OrthoDB" id="5946465at2759"/>
<organism evidence="4 5">
    <name type="scientific">Acanthamoeba castellanii (strain ATCC 30010 / Neff)</name>
    <dbReference type="NCBI Taxonomy" id="1257118"/>
    <lineage>
        <taxon>Eukaryota</taxon>
        <taxon>Amoebozoa</taxon>
        <taxon>Discosea</taxon>
        <taxon>Longamoebia</taxon>
        <taxon>Centramoebida</taxon>
        <taxon>Acanthamoebidae</taxon>
        <taxon>Acanthamoeba</taxon>
    </lineage>
</organism>
<feature type="repeat" description="ANK" evidence="3">
    <location>
        <begin position="70"/>
        <end position="102"/>
    </location>
</feature>
<gene>
    <name evidence="4" type="ORF">ACA1_391670</name>
</gene>
<keyword evidence="2 3" id="KW-0040">ANK repeat</keyword>